<dbReference type="EMBL" id="SIRE01000005">
    <property type="protein sequence ID" value="TBL80410.1"/>
    <property type="molecule type" value="Genomic_DNA"/>
</dbReference>
<feature type="transmembrane region" description="Helical" evidence="8">
    <location>
        <begin position="179"/>
        <end position="203"/>
    </location>
</feature>
<dbReference type="RefSeq" id="WP_131012823.1">
    <property type="nucleotide sequence ID" value="NZ_SIRE01000005.1"/>
</dbReference>
<feature type="transmembrane region" description="Helical" evidence="8">
    <location>
        <begin position="80"/>
        <end position="100"/>
    </location>
</feature>
<feature type="transmembrane region" description="Helical" evidence="8">
    <location>
        <begin position="215"/>
        <end position="239"/>
    </location>
</feature>
<dbReference type="PANTHER" id="PTHR34975">
    <property type="entry name" value="SPORE GERMINATION PROTEIN A2"/>
    <property type="match status" value="1"/>
</dbReference>
<dbReference type="GO" id="GO:0009847">
    <property type="term" value="P:spore germination"/>
    <property type="evidence" value="ECO:0007669"/>
    <property type="project" value="InterPro"/>
</dbReference>
<feature type="transmembrane region" description="Helical" evidence="8">
    <location>
        <begin position="300"/>
        <end position="319"/>
    </location>
</feature>
<keyword evidence="4" id="KW-0309">Germination</keyword>
<dbReference type="Pfam" id="PF03845">
    <property type="entry name" value="Spore_permease"/>
    <property type="match status" value="1"/>
</dbReference>
<feature type="transmembrane region" description="Helical" evidence="8">
    <location>
        <begin position="112"/>
        <end position="133"/>
    </location>
</feature>
<dbReference type="NCBIfam" id="TIGR00912">
    <property type="entry name" value="2A0309"/>
    <property type="match status" value="1"/>
</dbReference>
<evidence type="ECO:0000256" key="6">
    <source>
        <dbReference type="ARBA" id="ARBA00022989"/>
    </source>
</evidence>
<keyword evidence="6 8" id="KW-1133">Transmembrane helix</keyword>
<reference evidence="9 10" key="1">
    <citation type="submission" date="2019-02" db="EMBL/GenBank/DDBJ databases">
        <title>Paenibacillus sp. nov., isolated from surface-sterilized tissue of Thalictrum simplex L.</title>
        <authorList>
            <person name="Tuo L."/>
        </authorList>
    </citation>
    <scope>NUCLEOTIDE SEQUENCE [LARGE SCALE GENOMIC DNA]</scope>
    <source>
        <strain evidence="9 10">N2SHLJ1</strain>
    </source>
</reference>
<protein>
    <submittedName>
        <fullName evidence="9">Spore gernimation protein</fullName>
    </submittedName>
</protein>
<evidence type="ECO:0000256" key="5">
    <source>
        <dbReference type="ARBA" id="ARBA00022692"/>
    </source>
</evidence>
<evidence type="ECO:0000313" key="10">
    <source>
        <dbReference type="Proteomes" id="UP000293142"/>
    </source>
</evidence>
<feature type="transmembrane region" description="Helical" evidence="8">
    <location>
        <begin position="39"/>
        <end position="60"/>
    </location>
</feature>
<dbReference type="OrthoDB" id="2381188at2"/>
<comment type="subcellular location">
    <subcellularLocation>
        <location evidence="1">Membrane</location>
        <topology evidence="1">Multi-pass membrane protein</topology>
    </subcellularLocation>
</comment>
<dbReference type="InterPro" id="IPR004761">
    <property type="entry name" value="Spore_GerAB"/>
</dbReference>
<keyword evidence="7 8" id="KW-0472">Membrane</keyword>
<keyword evidence="3" id="KW-0813">Transport</keyword>
<dbReference type="AlphaFoldDB" id="A0A4Q9DYU2"/>
<evidence type="ECO:0000256" key="1">
    <source>
        <dbReference type="ARBA" id="ARBA00004141"/>
    </source>
</evidence>
<comment type="caution">
    <text evidence="9">The sequence shown here is derived from an EMBL/GenBank/DDBJ whole genome shotgun (WGS) entry which is preliminary data.</text>
</comment>
<feature type="transmembrane region" description="Helical" evidence="8">
    <location>
        <begin position="140"/>
        <end position="159"/>
    </location>
</feature>
<comment type="similarity">
    <text evidence="2">Belongs to the amino acid-polyamine-organocation (APC) superfamily. Spore germination protein (SGP) (TC 2.A.3.9) family.</text>
</comment>
<evidence type="ECO:0000256" key="2">
    <source>
        <dbReference type="ARBA" id="ARBA00007998"/>
    </source>
</evidence>
<feature type="transmembrane region" description="Helical" evidence="8">
    <location>
        <begin position="269"/>
        <end position="288"/>
    </location>
</feature>
<evidence type="ECO:0000256" key="3">
    <source>
        <dbReference type="ARBA" id="ARBA00022448"/>
    </source>
</evidence>
<name>A0A4Q9DYU2_9BACL</name>
<gene>
    <name evidence="9" type="ORF">EYB31_08320</name>
</gene>
<evidence type="ECO:0000256" key="4">
    <source>
        <dbReference type="ARBA" id="ARBA00022544"/>
    </source>
</evidence>
<feature type="transmembrane region" description="Helical" evidence="8">
    <location>
        <begin position="331"/>
        <end position="352"/>
    </location>
</feature>
<evidence type="ECO:0000256" key="8">
    <source>
        <dbReference type="SAM" id="Phobius"/>
    </source>
</evidence>
<accession>A0A4Q9DYU2</accession>
<dbReference type="Proteomes" id="UP000293142">
    <property type="component" value="Unassembled WGS sequence"/>
</dbReference>
<feature type="transmembrane region" description="Helical" evidence="8">
    <location>
        <begin position="12"/>
        <end position="33"/>
    </location>
</feature>
<proteinExistence type="inferred from homology"/>
<organism evidence="9 10">
    <name type="scientific">Paenibacillus thalictri</name>
    <dbReference type="NCBI Taxonomy" id="2527873"/>
    <lineage>
        <taxon>Bacteria</taxon>
        <taxon>Bacillati</taxon>
        <taxon>Bacillota</taxon>
        <taxon>Bacilli</taxon>
        <taxon>Bacillales</taxon>
        <taxon>Paenibacillaceae</taxon>
        <taxon>Paenibacillus</taxon>
    </lineage>
</organism>
<dbReference type="GO" id="GO:0016020">
    <property type="term" value="C:membrane"/>
    <property type="evidence" value="ECO:0007669"/>
    <property type="project" value="UniProtKB-SubCell"/>
</dbReference>
<keyword evidence="10" id="KW-1185">Reference proteome</keyword>
<sequence>MRNPSFSVLQMCILLMLSVGLVNHVTIIPLLLHTAHKDSWISVIFAVPLCILWSFAPYYIAKKLNGTNLIQWLKTNNQSWLAFVTASLLFTYLFCNSYLTFREVLAWTKITYLPQTPVFVSGFTLMLVCVYAAIRGIKAISVAGGVLLPFVILLGYFVMSSNFQVKRYELLLPLFTSDSASIIRCMVFVFSSSMEFILIVLLQQHMSKIVKWWQVIILVIMILGLTLGPLMGSIAAFGYEAEKLKYPAFEQWRLVQLGAFVSHVDFLSIYQWISGAFIRISLSLYLMIDILQMKSKKLRNFGYIAAGVVHVVMITFLNITDVQYSAILKTYYRIVFYCIFPLSFLLLAVVFIKTRKKEADL</sequence>
<keyword evidence="5 8" id="KW-0812">Transmembrane</keyword>
<dbReference type="PANTHER" id="PTHR34975:SF2">
    <property type="entry name" value="SPORE GERMINATION PROTEIN A2"/>
    <property type="match status" value="1"/>
</dbReference>
<evidence type="ECO:0000313" key="9">
    <source>
        <dbReference type="EMBL" id="TBL80410.1"/>
    </source>
</evidence>
<evidence type="ECO:0000256" key="7">
    <source>
        <dbReference type="ARBA" id="ARBA00023136"/>
    </source>
</evidence>